<dbReference type="GO" id="GO:0020037">
    <property type="term" value="F:heme binding"/>
    <property type="evidence" value="ECO:0007669"/>
    <property type="project" value="InterPro"/>
</dbReference>
<evidence type="ECO:0000256" key="1">
    <source>
        <dbReference type="ARBA" id="ARBA00001971"/>
    </source>
</evidence>
<accession>A0A371XI70</accession>
<name>A0A371XI70_9HYPH</name>
<dbReference type="InterPro" id="IPR017972">
    <property type="entry name" value="Cyt_P450_CS"/>
</dbReference>
<sequence>MPEIIKISDLPLLSEAGFAGGRDNFHAFCKAIFSDRQPRYFRTKADALVVFNHADLMAFGTAPQIGNVPPGILFPGTMDAPPDAEAAPGKRIAEVLSAQVFTTNPPIHGASRRILLNWIGPKQVTGMEGIVRDLVDNILDAMDNGTEVDFVPSVSEALTIGFWSKLLDLTADEIARITQATREMNRLFIIDRTEEDLRALDRAFDDYAKVLDDAAKRGLENGNADLLEIQRQLQELNFEEDINSVGVYPRTVSEVLSGNLIDGFHTAALASANTCYTLSRHPHVLDEVRGSSQLLAKAISESLRLEPPVLLLRRYVLEDFEYDGMIVPRGTQVVMMWAAGNLDPKAFPEPYEFDLHRRHQGMTVFGNGIHICPGRYVGIMLTRILLEGLEARNMRLRPGQSAAEWIPGYFMSQLRSLPIAIERRAEE</sequence>
<dbReference type="GO" id="GO:0005506">
    <property type="term" value="F:iron ion binding"/>
    <property type="evidence" value="ECO:0007669"/>
    <property type="project" value="InterPro"/>
</dbReference>
<dbReference type="GO" id="GO:0004497">
    <property type="term" value="F:monooxygenase activity"/>
    <property type="evidence" value="ECO:0007669"/>
    <property type="project" value="UniProtKB-KW"/>
</dbReference>
<keyword evidence="3" id="KW-0503">Monooxygenase</keyword>
<dbReference type="PROSITE" id="PS00086">
    <property type="entry name" value="CYTOCHROME_P450"/>
    <property type="match status" value="1"/>
</dbReference>
<evidence type="ECO:0000256" key="2">
    <source>
        <dbReference type="ARBA" id="ARBA00010617"/>
    </source>
</evidence>
<dbReference type="SUPFAM" id="SSF48264">
    <property type="entry name" value="Cytochrome P450"/>
    <property type="match status" value="1"/>
</dbReference>
<dbReference type="Proteomes" id="UP000262379">
    <property type="component" value="Unassembled WGS sequence"/>
</dbReference>
<organism evidence="4 5">
    <name type="scientific">Mesorhizobium denitrificans</name>
    <dbReference type="NCBI Taxonomy" id="2294114"/>
    <lineage>
        <taxon>Bacteria</taxon>
        <taxon>Pseudomonadati</taxon>
        <taxon>Pseudomonadota</taxon>
        <taxon>Alphaproteobacteria</taxon>
        <taxon>Hyphomicrobiales</taxon>
        <taxon>Phyllobacteriaceae</taxon>
        <taxon>Mesorhizobium</taxon>
    </lineage>
</organism>
<dbReference type="GO" id="GO:0016705">
    <property type="term" value="F:oxidoreductase activity, acting on paired donors, with incorporation or reduction of molecular oxygen"/>
    <property type="evidence" value="ECO:0007669"/>
    <property type="project" value="InterPro"/>
</dbReference>
<comment type="similarity">
    <text evidence="2 3">Belongs to the cytochrome P450 family.</text>
</comment>
<keyword evidence="3" id="KW-0349">Heme</keyword>
<dbReference type="Gene3D" id="1.10.630.10">
    <property type="entry name" value="Cytochrome P450"/>
    <property type="match status" value="1"/>
</dbReference>
<dbReference type="EMBL" id="QURN01000003">
    <property type="protein sequence ID" value="RFC68926.1"/>
    <property type="molecule type" value="Genomic_DNA"/>
</dbReference>
<keyword evidence="3" id="KW-0560">Oxidoreductase</keyword>
<keyword evidence="3" id="KW-0479">Metal-binding</keyword>
<comment type="caution">
    <text evidence="4">The sequence shown here is derived from an EMBL/GenBank/DDBJ whole genome shotgun (WGS) entry which is preliminary data.</text>
</comment>
<dbReference type="InterPro" id="IPR001128">
    <property type="entry name" value="Cyt_P450"/>
</dbReference>
<dbReference type="PANTHER" id="PTHR46696">
    <property type="entry name" value="P450, PUTATIVE (EUROFUNG)-RELATED"/>
    <property type="match status" value="1"/>
</dbReference>
<gene>
    <name evidence="4" type="ORF">DY251_04710</name>
</gene>
<proteinExistence type="inferred from homology"/>
<dbReference type="PRINTS" id="PR00359">
    <property type="entry name" value="BP450"/>
</dbReference>
<reference evidence="5" key="1">
    <citation type="submission" date="2018-08" db="EMBL/GenBank/DDBJ databases">
        <authorList>
            <person name="Im W.T."/>
        </authorList>
    </citation>
    <scope>NUCLEOTIDE SEQUENCE [LARGE SCALE GENOMIC DNA]</scope>
    <source>
        <strain evidence="5">LA-28</strain>
    </source>
</reference>
<dbReference type="InterPro" id="IPR036396">
    <property type="entry name" value="Cyt_P450_sf"/>
</dbReference>
<keyword evidence="5" id="KW-1185">Reference proteome</keyword>
<dbReference type="PANTHER" id="PTHR46696:SF1">
    <property type="entry name" value="CYTOCHROME P450 YJIB-RELATED"/>
    <property type="match status" value="1"/>
</dbReference>
<protein>
    <submittedName>
        <fullName evidence="4">Cytochrome P450</fullName>
    </submittedName>
</protein>
<comment type="cofactor">
    <cofactor evidence="1">
        <name>heme</name>
        <dbReference type="ChEBI" id="CHEBI:30413"/>
    </cofactor>
</comment>
<evidence type="ECO:0000313" key="4">
    <source>
        <dbReference type="EMBL" id="RFC68926.1"/>
    </source>
</evidence>
<dbReference type="RefSeq" id="WP_116622694.1">
    <property type="nucleotide sequence ID" value="NZ_QURN01000003.1"/>
</dbReference>
<dbReference type="AlphaFoldDB" id="A0A371XI70"/>
<keyword evidence="3" id="KW-0408">Iron</keyword>
<evidence type="ECO:0000313" key="5">
    <source>
        <dbReference type="Proteomes" id="UP000262379"/>
    </source>
</evidence>
<dbReference type="Pfam" id="PF00067">
    <property type="entry name" value="p450"/>
    <property type="match status" value="1"/>
</dbReference>
<dbReference type="InterPro" id="IPR002397">
    <property type="entry name" value="Cyt_P450_B"/>
</dbReference>
<evidence type="ECO:0000256" key="3">
    <source>
        <dbReference type="RuleBase" id="RU000461"/>
    </source>
</evidence>